<dbReference type="Proteomes" id="UP000308886">
    <property type="component" value="Unassembled WGS sequence"/>
</dbReference>
<evidence type="ECO:0000313" key="2">
    <source>
        <dbReference type="Proteomes" id="UP000308886"/>
    </source>
</evidence>
<sequence>MNDVIAVSYLTGCIETSTAISCEDMKKHHGKIQNDTLIYITKNDFERIVELMNSPRTSKTGCDSRMYIQHGSLELCVGDLDCLCDMNGNNMTDYDAWIVYQIKCKSGYYNHIPQDYLEYDNYIKKYGMPKDYKYLYDNMNLDNKQSFPKHLKRKRYVKVLFKVKTD</sequence>
<dbReference type="EMBL" id="SRZC01000030">
    <property type="protein sequence ID" value="TGX80114.1"/>
    <property type="molecule type" value="Genomic_DNA"/>
</dbReference>
<keyword evidence="2" id="KW-1185">Reference proteome</keyword>
<protein>
    <submittedName>
        <fullName evidence="1">Uncharacterized protein</fullName>
    </submittedName>
</protein>
<accession>A0AC61QLX2</accession>
<evidence type="ECO:0000313" key="1">
    <source>
        <dbReference type="EMBL" id="TGX80114.1"/>
    </source>
</evidence>
<name>A0AC61QLX2_9BACT</name>
<gene>
    <name evidence="1" type="ORF">E5358_13750</name>
</gene>
<organism evidence="1 2">
    <name type="scientific">Palleniella muris</name>
    <dbReference type="NCBI Taxonomy" id="3038145"/>
    <lineage>
        <taxon>Bacteria</taxon>
        <taxon>Pseudomonadati</taxon>
        <taxon>Bacteroidota</taxon>
        <taxon>Bacteroidia</taxon>
        <taxon>Bacteroidales</taxon>
        <taxon>Prevotellaceae</taxon>
        <taxon>Palleniella</taxon>
    </lineage>
</organism>
<proteinExistence type="predicted"/>
<comment type="caution">
    <text evidence="1">The sequence shown here is derived from an EMBL/GenBank/DDBJ whole genome shotgun (WGS) entry which is preliminary data.</text>
</comment>
<reference evidence="1" key="1">
    <citation type="submission" date="2019-04" db="EMBL/GenBank/DDBJ databases">
        <title>Microbes associate with the intestines of laboratory mice.</title>
        <authorList>
            <person name="Navarre W."/>
            <person name="Wong E."/>
            <person name="Huang K."/>
            <person name="Tropini C."/>
            <person name="Ng K."/>
            <person name="Yu B."/>
        </authorList>
    </citation>
    <scope>NUCLEOTIDE SEQUENCE</scope>
    <source>
        <strain evidence="1">NM73_A23</strain>
    </source>
</reference>